<dbReference type="AlphaFoldDB" id="A0A0F7VAE8"/>
<reference evidence="1" key="1">
    <citation type="journal article" date="2015" name="PLoS ONE">
        <title>Comprehensive Evaluation of Toxoplasma gondii VEG and Neospora caninum LIV Genomes with Tachyzoite Stage Transcriptome and Proteome Defines Novel Transcript Features.</title>
        <authorList>
            <person name="Ramaprasad A."/>
            <person name="Mourier T."/>
            <person name="Naeem R."/>
            <person name="Malas T.B."/>
            <person name="Moussa E."/>
            <person name="Panigrahi A."/>
            <person name="Vermont S.J."/>
            <person name="Otto T.D."/>
            <person name="Wastling J."/>
            <person name="Pain A."/>
        </authorList>
    </citation>
    <scope>NUCLEOTIDE SEQUENCE</scope>
    <source>
        <strain evidence="1">VEG</strain>
    </source>
</reference>
<gene>
    <name evidence="1" type="ORF">BN1205_031470</name>
</gene>
<evidence type="ECO:0000313" key="1">
    <source>
        <dbReference type="EMBL" id="CEL77034.1"/>
    </source>
</evidence>
<name>A0A0F7VAE8_TOXGV</name>
<dbReference type="EMBL" id="LN714500">
    <property type="protein sequence ID" value="CEL77034.1"/>
    <property type="molecule type" value="Genomic_DNA"/>
</dbReference>
<organism evidence="1">
    <name type="scientific">Toxoplasma gondii (strain ATCC 50861 / VEG)</name>
    <dbReference type="NCBI Taxonomy" id="432359"/>
    <lineage>
        <taxon>Eukaryota</taxon>
        <taxon>Sar</taxon>
        <taxon>Alveolata</taxon>
        <taxon>Apicomplexa</taxon>
        <taxon>Conoidasida</taxon>
        <taxon>Coccidia</taxon>
        <taxon>Eucoccidiorida</taxon>
        <taxon>Eimeriorina</taxon>
        <taxon>Sarcocystidae</taxon>
        <taxon>Toxoplasma</taxon>
    </lineage>
</organism>
<accession>A0A0F7VAE8</accession>
<sequence>MFQDSAAARMCSGTFRINRTAHRNRLSVNAFALQVSTLIVKSSFCTTTKLQTLPRSMALRIPKTILECREEYWSRLLRPPRWTAKKLASIRTPSSLVIHQRDTTHLHVDKKFGPLHAAAPSQNPLRKTKTWGHRHNTGNGAAFTSFYVR</sequence>
<proteinExistence type="predicted"/>
<protein>
    <submittedName>
        <fullName evidence="1">Uncharacterized protein</fullName>
    </submittedName>
</protein>